<dbReference type="PANTHER" id="PTHR13308:SF40">
    <property type="entry name" value="NEDD4-BINDING PROTEIN 2-LIKE 1"/>
    <property type="match status" value="1"/>
</dbReference>
<dbReference type="EMBL" id="HBNR01073878">
    <property type="protein sequence ID" value="CAE4650101.1"/>
    <property type="molecule type" value="Transcribed_RNA"/>
</dbReference>
<feature type="compositionally biased region" description="Low complexity" evidence="1">
    <location>
        <begin position="314"/>
        <end position="342"/>
    </location>
</feature>
<reference evidence="2" key="1">
    <citation type="submission" date="2021-01" db="EMBL/GenBank/DDBJ databases">
        <authorList>
            <person name="Corre E."/>
            <person name="Pelletier E."/>
            <person name="Niang G."/>
            <person name="Scheremetjew M."/>
            <person name="Finn R."/>
            <person name="Kale V."/>
            <person name="Holt S."/>
            <person name="Cochrane G."/>
            <person name="Meng A."/>
            <person name="Brown T."/>
            <person name="Cohen L."/>
        </authorList>
    </citation>
    <scope>NUCLEOTIDE SEQUENCE</scope>
    <source>
        <strain evidence="2">CCMP3105</strain>
    </source>
</reference>
<dbReference type="Pfam" id="PF13671">
    <property type="entry name" value="AAA_33"/>
    <property type="match status" value="1"/>
</dbReference>
<feature type="compositionally biased region" description="Pro residues" evidence="1">
    <location>
        <begin position="229"/>
        <end position="238"/>
    </location>
</feature>
<feature type="region of interest" description="Disordered" evidence="1">
    <location>
        <begin position="172"/>
        <end position="246"/>
    </location>
</feature>
<evidence type="ECO:0000313" key="2">
    <source>
        <dbReference type="EMBL" id="CAE4650101.1"/>
    </source>
</evidence>
<feature type="region of interest" description="Disordered" evidence="1">
    <location>
        <begin position="314"/>
        <end position="353"/>
    </location>
</feature>
<feature type="region of interest" description="Disordered" evidence="1">
    <location>
        <begin position="1"/>
        <end position="23"/>
    </location>
</feature>
<organism evidence="2">
    <name type="scientific">Alexandrium monilatum</name>
    <dbReference type="NCBI Taxonomy" id="311494"/>
    <lineage>
        <taxon>Eukaryota</taxon>
        <taxon>Sar</taxon>
        <taxon>Alveolata</taxon>
        <taxon>Dinophyceae</taxon>
        <taxon>Gonyaulacales</taxon>
        <taxon>Pyrocystaceae</taxon>
        <taxon>Alexandrium</taxon>
    </lineage>
</organism>
<feature type="compositionally biased region" description="Low complexity" evidence="1">
    <location>
        <begin position="590"/>
        <end position="626"/>
    </location>
</feature>
<evidence type="ECO:0000256" key="1">
    <source>
        <dbReference type="SAM" id="MobiDB-lite"/>
    </source>
</evidence>
<gene>
    <name evidence="2" type="ORF">AMON00008_LOCUS52432</name>
</gene>
<feature type="compositionally biased region" description="Low complexity" evidence="1">
    <location>
        <begin position="215"/>
        <end position="228"/>
    </location>
</feature>
<accession>A0A7S4SM93</accession>
<feature type="region of interest" description="Disordered" evidence="1">
    <location>
        <begin position="590"/>
        <end position="678"/>
    </location>
</feature>
<name>A0A7S4SM93_9DINO</name>
<protein>
    <submittedName>
        <fullName evidence="2">Uncharacterized protein</fullName>
    </submittedName>
</protein>
<dbReference type="AlphaFoldDB" id="A0A7S4SM93"/>
<dbReference type="Gene3D" id="3.40.50.300">
    <property type="entry name" value="P-loop containing nucleotide triphosphate hydrolases"/>
    <property type="match status" value="1"/>
</dbReference>
<dbReference type="PANTHER" id="PTHR13308">
    <property type="entry name" value="NEDD4-BINDING PROTEIN 2-LIKE 1"/>
    <property type="match status" value="1"/>
</dbReference>
<proteinExistence type="predicted"/>
<sequence length="693" mass="72798">MPESKVKEEPEEPELPSDPVEVPPGVVLDKLEALVTSGKTLLRFQRSGDKGWGINGRVGQWSSFKVDAAGVCEFVDDDTVWATEAASEWAESELEWLEKLRKQALSVPATPAQQPNALRPRQCRRAVFAYHKAEYVKQRQAKAKAKAKAKAEEGSTLAPPATGAAAAPPAKAVVSKTAPPPAKPAVVKAAPPPAKPAVSKAPAAPAKQPQPQPDAAPAKAKLTPTVKSPSPPAGPPPAKTAGAAVTPKANGAKVMSFQSFLATVKSRLTESGQRDKYKQFLAVVSKGAQEAAIAAALAGYDDLIEEFRQLPKGGAAKQPQAAPPKAVQDAAAAPEPAAPVEETQPDTPSALPRTLLSPVDVEKEVLAPLRQCGGKAAVQLVKCTLEKRDARASLRLAMLKYARTQSMEEGAFREMIILRGPPGMGKSTWAMEQLRLQVGLVEDEELVARLTHICSADDFCMKFKSGDEEEFVADPEQLEMAYARNEARALLAMEVGIHPLYIDNQHLQLWEMAPYVRKAQAAGYEVSVVSPQDIFMDWNELEPLAARNAERPEARAAPREQLEAALQGFEPLPEGEDPVSLILEAKRPAAPATPAKPAAGAKAPAAKAPAAGSGAKAPALPAVAKRPAPPPSAPPPAKVAKVPQPPARPPSGTPAAAKSGVVKAAPAAPVAAAGQSTEARVAASLLSGLRKKA</sequence>
<feature type="compositionally biased region" description="Pro residues" evidence="1">
    <location>
        <begin position="627"/>
        <end position="652"/>
    </location>
</feature>
<feature type="compositionally biased region" description="Low complexity" evidence="1">
    <location>
        <begin position="654"/>
        <end position="674"/>
    </location>
</feature>
<feature type="compositionally biased region" description="Low complexity" evidence="1">
    <location>
        <begin position="196"/>
        <end position="207"/>
    </location>
</feature>
<dbReference type="InterPro" id="IPR026302">
    <property type="entry name" value="NEDD4-bd_p2"/>
</dbReference>
<dbReference type="InterPro" id="IPR027417">
    <property type="entry name" value="P-loop_NTPase"/>
</dbReference>